<protein>
    <submittedName>
        <fullName evidence="1">Uncharacterized protein</fullName>
    </submittedName>
</protein>
<keyword evidence="2" id="KW-1185">Reference proteome</keyword>
<organism evidence="1 2">
    <name type="scientific">Calocera viscosa (strain TUFC12733)</name>
    <dbReference type="NCBI Taxonomy" id="1330018"/>
    <lineage>
        <taxon>Eukaryota</taxon>
        <taxon>Fungi</taxon>
        <taxon>Dikarya</taxon>
        <taxon>Basidiomycota</taxon>
        <taxon>Agaricomycotina</taxon>
        <taxon>Dacrymycetes</taxon>
        <taxon>Dacrymycetales</taxon>
        <taxon>Dacrymycetaceae</taxon>
        <taxon>Calocera</taxon>
    </lineage>
</organism>
<accession>A0A167G094</accession>
<dbReference type="OrthoDB" id="4664297at2759"/>
<reference evidence="1 2" key="1">
    <citation type="journal article" date="2016" name="Mol. Biol. Evol.">
        <title>Comparative Genomics of Early-Diverging Mushroom-Forming Fungi Provides Insights into the Origins of Lignocellulose Decay Capabilities.</title>
        <authorList>
            <person name="Nagy L.G."/>
            <person name="Riley R."/>
            <person name="Tritt A."/>
            <person name="Adam C."/>
            <person name="Daum C."/>
            <person name="Floudas D."/>
            <person name="Sun H."/>
            <person name="Yadav J.S."/>
            <person name="Pangilinan J."/>
            <person name="Larsson K.H."/>
            <person name="Matsuura K."/>
            <person name="Barry K."/>
            <person name="Labutti K."/>
            <person name="Kuo R."/>
            <person name="Ohm R.A."/>
            <person name="Bhattacharya S.S."/>
            <person name="Shirouzu T."/>
            <person name="Yoshinaga Y."/>
            <person name="Martin F.M."/>
            <person name="Grigoriev I.V."/>
            <person name="Hibbett D.S."/>
        </authorList>
    </citation>
    <scope>NUCLEOTIDE SEQUENCE [LARGE SCALE GENOMIC DNA]</scope>
    <source>
        <strain evidence="1 2">TUFC12733</strain>
    </source>
</reference>
<name>A0A167G094_CALVF</name>
<sequence>MHPIYPEEVNVDHFLQHDWVKIPSALLPEWSDKFTFAQDGEQYVWSTWTRDRANMPRHQSEKASVVAPTAAWDAICDLLGGKERIGESWFEWRDGYVSLFIVNLGTEEWENKEVDLRDLDNWHVDGDSFKHVAEYLKEHREGTYPASGGGFKFKNLIPKWNEFVEATLRIPRLITNPAVSVKVQFNFSRENPEEYSLVELKTLKALGADKLDHKIPGGGQRIRPLRIDFWEPQI</sequence>
<evidence type="ECO:0000313" key="2">
    <source>
        <dbReference type="Proteomes" id="UP000076738"/>
    </source>
</evidence>
<evidence type="ECO:0000313" key="1">
    <source>
        <dbReference type="EMBL" id="KZO90040.1"/>
    </source>
</evidence>
<gene>
    <name evidence="1" type="ORF">CALVIDRAFT_547668</name>
</gene>
<proteinExistence type="predicted"/>
<dbReference type="EMBL" id="KV417354">
    <property type="protein sequence ID" value="KZO90040.1"/>
    <property type="molecule type" value="Genomic_DNA"/>
</dbReference>
<dbReference type="AlphaFoldDB" id="A0A167G094"/>
<dbReference type="Proteomes" id="UP000076738">
    <property type="component" value="Unassembled WGS sequence"/>
</dbReference>